<dbReference type="Gene3D" id="1.20.5.1160">
    <property type="entry name" value="Vasodilator-stimulated phosphoprotein"/>
    <property type="match status" value="1"/>
</dbReference>
<dbReference type="AlphaFoldDB" id="A0AAF0IJ18"/>
<reference evidence="2" key="1">
    <citation type="submission" date="2023-03" db="EMBL/GenBank/DDBJ databases">
        <title>Emydomyces testavorans Genome Sequence.</title>
        <authorList>
            <person name="Hoyer L."/>
        </authorList>
    </citation>
    <scope>NUCLEOTIDE SEQUENCE</scope>
    <source>
        <strain evidence="2">16-2883</strain>
    </source>
</reference>
<feature type="region of interest" description="Disordered" evidence="1">
    <location>
        <begin position="563"/>
        <end position="582"/>
    </location>
</feature>
<feature type="region of interest" description="Disordered" evidence="1">
    <location>
        <begin position="1"/>
        <end position="233"/>
    </location>
</feature>
<evidence type="ECO:0000256" key="1">
    <source>
        <dbReference type="SAM" id="MobiDB-lite"/>
    </source>
</evidence>
<feature type="region of interest" description="Disordered" evidence="1">
    <location>
        <begin position="1045"/>
        <end position="1064"/>
    </location>
</feature>
<evidence type="ECO:0008006" key="4">
    <source>
        <dbReference type="Google" id="ProtNLM"/>
    </source>
</evidence>
<feature type="compositionally biased region" description="Basic residues" evidence="1">
    <location>
        <begin position="1"/>
        <end position="10"/>
    </location>
</feature>
<feature type="compositionally biased region" description="Polar residues" evidence="1">
    <location>
        <begin position="63"/>
        <end position="83"/>
    </location>
</feature>
<proteinExistence type="predicted"/>
<dbReference type="InterPro" id="IPR038799">
    <property type="entry name" value="LEKR1"/>
</dbReference>
<feature type="compositionally biased region" description="Polar residues" evidence="1">
    <location>
        <begin position="94"/>
        <end position="104"/>
    </location>
</feature>
<feature type="region of interest" description="Disordered" evidence="1">
    <location>
        <begin position="1114"/>
        <end position="1155"/>
    </location>
</feature>
<name>A0AAF0IJ18_9EURO</name>
<gene>
    <name evidence="2" type="ORF">PRK78_003950</name>
</gene>
<evidence type="ECO:0000313" key="2">
    <source>
        <dbReference type="EMBL" id="WEW58482.1"/>
    </source>
</evidence>
<feature type="compositionally biased region" description="Acidic residues" evidence="1">
    <location>
        <begin position="34"/>
        <end position="51"/>
    </location>
</feature>
<dbReference type="PANTHER" id="PTHR34251">
    <property type="entry name" value="LEUCINE-, GLUTAMATE- AND LYSINE-RICH PROTEIN 1"/>
    <property type="match status" value="1"/>
</dbReference>
<sequence length="1155" mass="130041">MAPKIKGKKTKDKEKAEKGNPGKKTSKKQKQQEQQEEEEQQEQEQPQEDQDQLPTPPAEETSAESLRTSPFASPKQDPQQSPIIETLPPLPESIASTPSVTPSNFKEAFPFPKVVPHQAHVEDHYSGDEEPSTSFTRLEKEPNAEPVEQLEDGIKHHPGKDIETGIEEPLPEPSRDPDSNPVNVFDSLEKPEESASTSTEIAPKAQRPSPTAEIPGSFPALPSARPKTSTPPVYGYPQSGSPIPVHSPHYAYSLPYPHPYAPTPIYPNGSLHDIHSAAMAVSVAPHRSPPVRSSTVDGHHSRMTSRGSRGYPDYQYNMTYQQPKRGSTPTQQRPAENGNLESLHIEGDTIKLLQRIQNVIPDINRLVTSYRDTQNQLSAHVAQSRQIEEQHERSLMEKEYYIEALQGQIQKAAKENAAEAAKLKNRISELRMELGGLQEQHRDVEESLEELKKANDALTQARADLEEEIGNLQETIQQEKANHMQELQRQELLKNEALAAQKEELEGYFQEIKNEDDRLAAEQLQAREQELYNERDKLKADWEQQMKDLDQSKSALATEYEGKLESKQGELNTKQEELDSKQVELETKQGELDAKQAELLAKQGELDAKQEELNTAKSDLEAKQAELEARQGDLEAKQGEVDAKQEEINSLRSELESKIAELESKQCELEAKQTDLESKQTELQSIQEQLDGVKAELEEKKAQLESKQVELDKKQEELTAKQAELDDVKDKHATELAALQAALEEQTSATKASEEKIAAMTTEQQQREEAWQKDREDFEAKLQQKAEELKQALEEKDALAVDGQAREGQLQSIVEEMRQTHDNLNKDRERLKKTLHSLGEATDMKIKGDAFFIDCFGDLARLIVELSKEFFTYIPIEPPADILAKIPSGIPQFLDNTPASRELRSAYVQHVVSKTLTYRIFQPFLFTLGRRHDKADTFFQMLSIDIRRKSVRREAFWRQQTLRAAYTASEARQAINVVAAVIVDEIVDHIRHFTDPKHLDALRSSVRKIVKLAAETWRLARVERELIVATIPSADDDQTANDQWEEFTYDPPSSPPKESDGKRTPLLRMLPRIHREPVHEDFLQPEEAGKANPCVYLPGVILYADSPSVIARKEELAKKTADTPPPADGAAETNSAENQANDTTTASPAEVEAAT</sequence>
<organism evidence="2 3">
    <name type="scientific">Emydomyces testavorans</name>
    <dbReference type="NCBI Taxonomy" id="2070801"/>
    <lineage>
        <taxon>Eukaryota</taxon>
        <taxon>Fungi</taxon>
        <taxon>Dikarya</taxon>
        <taxon>Ascomycota</taxon>
        <taxon>Pezizomycotina</taxon>
        <taxon>Eurotiomycetes</taxon>
        <taxon>Eurotiomycetidae</taxon>
        <taxon>Onygenales</taxon>
        <taxon>Nannizziopsiaceae</taxon>
        <taxon>Emydomyces</taxon>
    </lineage>
</organism>
<accession>A0AAF0IJ18</accession>
<feature type="region of interest" description="Disordered" evidence="1">
    <location>
        <begin position="286"/>
        <end position="314"/>
    </location>
</feature>
<feature type="compositionally biased region" description="Basic and acidic residues" evidence="1">
    <location>
        <begin position="152"/>
        <end position="163"/>
    </location>
</feature>
<dbReference type="Gene3D" id="1.10.287.2610">
    <property type="match status" value="1"/>
</dbReference>
<dbReference type="Proteomes" id="UP001219355">
    <property type="component" value="Chromosome 2"/>
</dbReference>
<protein>
    <recommendedName>
        <fullName evidence="4">RNA polymerase Rpb1 C-terminal repeat domain-containing protein</fullName>
    </recommendedName>
</protein>
<feature type="region of interest" description="Disordered" evidence="1">
    <location>
        <begin position="612"/>
        <end position="645"/>
    </location>
</feature>
<evidence type="ECO:0000313" key="3">
    <source>
        <dbReference type="Proteomes" id="UP001219355"/>
    </source>
</evidence>
<feature type="compositionally biased region" description="Basic and acidic residues" evidence="1">
    <location>
        <begin position="11"/>
        <end position="20"/>
    </location>
</feature>
<dbReference type="EMBL" id="CP120628">
    <property type="protein sequence ID" value="WEW58482.1"/>
    <property type="molecule type" value="Genomic_DNA"/>
</dbReference>
<feature type="compositionally biased region" description="Polar residues" evidence="1">
    <location>
        <begin position="1132"/>
        <end position="1147"/>
    </location>
</feature>
<dbReference type="PANTHER" id="PTHR34251:SF1">
    <property type="entry name" value="LEUCINE, GLUTAMATE AND LYSINE RICH 1"/>
    <property type="match status" value="1"/>
</dbReference>
<keyword evidence="3" id="KW-1185">Reference proteome</keyword>